<evidence type="ECO:0000313" key="3">
    <source>
        <dbReference type="Proteomes" id="UP001219525"/>
    </source>
</evidence>
<reference evidence="2" key="1">
    <citation type="submission" date="2023-03" db="EMBL/GenBank/DDBJ databases">
        <title>Massive genome expansion in bonnet fungi (Mycena s.s.) driven by repeated elements and novel gene families across ecological guilds.</title>
        <authorList>
            <consortium name="Lawrence Berkeley National Laboratory"/>
            <person name="Harder C.B."/>
            <person name="Miyauchi S."/>
            <person name="Viragh M."/>
            <person name="Kuo A."/>
            <person name="Thoen E."/>
            <person name="Andreopoulos B."/>
            <person name="Lu D."/>
            <person name="Skrede I."/>
            <person name="Drula E."/>
            <person name="Henrissat B."/>
            <person name="Morin E."/>
            <person name="Kohler A."/>
            <person name="Barry K."/>
            <person name="LaButti K."/>
            <person name="Morin E."/>
            <person name="Salamov A."/>
            <person name="Lipzen A."/>
            <person name="Mereny Z."/>
            <person name="Hegedus B."/>
            <person name="Baldrian P."/>
            <person name="Stursova M."/>
            <person name="Weitz H."/>
            <person name="Taylor A."/>
            <person name="Grigoriev I.V."/>
            <person name="Nagy L.G."/>
            <person name="Martin F."/>
            <person name="Kauserud H."/>
        </authorList>
    </citation>
    <scope>NUCLEOTIDE SEQUENCE</scope>
    <source>
        <strain evidence="2">9144</strain>
    </source>
</reference>
<accession>A0AAD6YF08</accession>
<dbReference type="Proteomes" id="UP001219525">
    <property type="component" value="Unassembled WGS sequence"/>
</dbReference>
<gene>
    <name evidence="2" type="ORF">GGX14DRAFT_631780</name>
</gene>
<keyword evidence="3" id="KW-1185">Reference proteome</keyword>
<protein>
    <submittedName>
        <fullName evidence="2">Uncharacterized protein</fullName>
    </submittedName>
</protein>
<comment type="caution">
    <text evidence="2">The sequence shown here is derived from an EMBL/GenBank/DDBJ whole genome shotgun (WGS) entry which is preliminary data.</text>
</comment>
<dbReference type="EMBL" id="JARJCW010000030">
    <property type="protein sequence ID" value="KAJ7209727.1"/>
    <property type="molecule type" value="Genomic_DNA"/>
</dbReference>
<evidence type="ECO:0000313" key="2">
    <source>
        <dbReference type="EMBL" id="KAJ7209727.1"/>
    </source>
</evidence>
<dbReference type="AlphaFoldDB" id="A0AAD6YF08"/>
<proteinExistence type="predicted"/>
<organism evidence="2 3">
    <name type="scientific">Mycena pura</name>
    <dbReference type="NCBI Taxonomy" id="153505"/>
    <lineage>
        <taxon>Eukaryota</taxon>
        <taxon>Fungi</taxon>
        <taxon>Dikarya</taxon>
        <taxon>Basidiomycota</taxon>
        <taxon>Agaricomycotina</taxon>
        <taxon>Agaricomycetes</taxon>
        <taxon>Agaricomycetidae</taxon>
        <taxon>Agaricales</taxon>
        <taxon>Marasmiineae</taxon>
        <taxon>Mycenaceae</taxon>
        <taxon>Mycena</taxon>
    </lineage>
</organism>
<feature type="region of interest" description="Disordered" evidence="1">
    <location>
        <begin position="319"/>
        <end position="349"/>
    </location>
</feature>
<evidence type="ECO:0000256" key="1">
    <source>
        <dbReference type="SAM" id="MobiDB-lite"/>
    </source>
</evidence>
<sequence>MSLPTTTGFLPPSQTARIVLAEGKKYSILHSRIPVVVYFAWRALLSDSPLGRQLRRPYWLPYKDYDEVSFESQSGDDVLLSFLSQLRGNQIPEDFTQFLNTEAQTDECTWTRFKVYIALPSSSESDSESLAEHQAFMPKRTDSAYSTLPAICFTPGFHHRIEAVRQRIILSPSPSPDDITELQQLDVMTLACFFHELGHLVWRAQNPHSTIKCTPEKYKAQHRSRAQEGGEWVECELFGGVLDVEMADWETYLAAAGLFYMSWAGGPLGRNVCLIHGNDESRCLTRTGAAKINNLFFGASESPEEICPGPEMFISLSIPSPSPTPSPTARAKLGSPQPTSSHPVGTQFLTPRKDELPRRILNLIPRRRPRARLCVLSTPPIDNARADAILAADIKASGSAHS</sequence>
<name>A0AAD6YF08_9AGAR</name>
<feature type="compositionally biased region" description="Polar residues" evidence="1">
    <location>
        <begin position="336"/>
        <end position="349"/>
    </location>
</feature>